<dbReference type="GO" id="GO:0042907">
    <property type="term" value="F:xanthine transmembrane transporter activity"/>
    <property type="evidence" value="ECO:0007669"/>
    <property type="project" value="TreeGrafter"/>
</dbReference>
<proteinExistence type="inferred from homology"/>
<dbReference type="NCBIfam" id="TIGR00801">
    <property type="entry name" value="ncs2"/>
    <property type="match status" value="1"/>
</dbReference>
<dbReference type="Proteomes" id="UP000309215">
    <property type="component" value="Unassembled WGS sequence"/>
</dbReference>
<protein>
    <submittedName>
        <fullName evidence="9">Purine permease</fullName>
    </submittedName>
</protein>
<reference evidence="9 10" key="1">
    <citation type="submission" date="2019-04" db="EMBL/GenBank/DDBJ databases">
        <authorList>
            <person name="Li Y."/>
            <person name="Wang J."/>
        </authorList>
    </citation>
    <scope>NUCLEOTIDE SEQUENCE [LARGE SCALE GENOMIC DNA]</scope>
    <source>
        <strain evidence="9 10">DSM 14668</strain>
    </source>
</reference>
<dbReference type="RefSeq" id="WP_136932748.1">
    <property type="nucleotide sequence ID" value="NZ_SSMQ01000039.1"/>
</dbReference>
<feature type="transmembrane region" description="Helical" evidence="8">
    <location>
        <begin position="319"/>
        <end position="342"/>
    </location>
</feature>
<dbReference type="EMBL" id="SSMQ01000039">
    <property type="protein sequence ID" value="TKD01550.1"/>
    <property type="molecule type" value="Genomic_DNA"/>
</dbReference>
<feature type="transmembrane region" description="Helical" evidence="8">
    <location>
        <begin position="408"/>
        <end position="431"/>
    </location>
</feature>
<evidence type="ECO:0000313" key="9">
    <source>
        <dbReference type="EMBL" id="TKD01550.1"/>
    </source>
</evidence>
<name>A0A4U1J328_9BACT</name>
<feature type="transmembrane region" description="Helical" evidence="8">
    <location>
        <begin position="165"/>
        <end position="185"/>
    </location>
</feature>
<organism evidence="9 10">
    <name type="scientific">Polyangium fumosum</name>
    <dbReference type="NCBI Taxonomy" id="889272"/>
    <lineage>
        <taxon>Bacteria</taxon>
        <taxon>Pseudomonadati</taxon>
        <taxon>Myxococcota</taxon>
        <taxon>Polyangia</taxon>
        <taxon>Polyangiales</taxon>
        <taxon>Polyangiaceae</taxon>
        <taxon>Polyangium</taxon>
    </lineage>
</organism>
<dbReference type="PANTHER" id="PTHR42810:SF4">
    <property type="entry name" value="URIC ACID TRANSPORTER UACT"/>
    <property type="match status" value="1"/>
</dbReference>
<evidence type="ECO:0000256" key="2">
    <source>
        <dbReference type="ARBA" id="ARBA00008821"/>
    </source>
</evidence>
<comment type="subcellular location">
    <subcellularLocation>
        <location evidence="1">Cell membrane</location>
        <topology evidence="1">Multi-pass membrane protein</topology>
    </subcellularLocation>
</comment>
<feature type="transmembrane region" description="Helical" evidence="8">
    <location>
        <begin position="106"/>
        <end position="125"/>
    </location>
</feature>
<dbReference type="PANTHER" id="PTHR42810">
    <property type="entry name" value="PURINE PERMEASE C1399.01C-RELATED"/>
    <property type="match status" value="1"/>
</dbReference>
<feature type="transmembrane region" description="Helical" evidence="8">
    <location>
        <begin position="20"/>
        <end position="45"/>
    </location>
</feature>
<feature type="transmembrane region" description="Helical" evidence="8">
    <location>
        <begin position="380"/>
        <end position="402"/>
    </location>
</feature>
<evidence type="ECO:0000256" key="1">
    <source>
        <dbReference type="ARBA" id="ARBA00004651"/>
    </source>
</evidence>
<comment type="similarity">
    <text evidence="2">Belongs to the nucleobase:cation symporter-2 (NCS2) (TC 2.A.40) family.</text>
</comment>
<dbReference type="NCBIfam" id="NF037981">
    <property type="entry name" value="NCS2_1"/>
    <property type="match status" value="1"/>
</dbReference>
<dbReference type="GO" id="GO:0005886">
    <property type="term" value="C:plasma membrane"/>
    <property type="evidence" value="ECO:0007669"/>
    <property type="project" value="UniProtKB-SubCell"/>
</dbReference>
<feature type="transmembrane region" description="Helical" evidence="8">
    <location>
        <begin position="348"/>
        <end position="368"/>
    </location>
</feature>
<evidence type="ECO:0000313" key="10">
    <source>
        <dbReference type="Proteomes" id="UP000309215"/>
    </source>
</evidence>
<dbReference type="InterPro" id="IPR006043">
    <property type="entry name" value="NCS2"/>
</dbReference>
<sequence length="449" mass="45877">MASQSAPDPVDAWLPLPRLLAYGLQHVLAMYAGAVAVPLIVAGALGLSREELVSLIGADLFTCGLATLVQTVGFPGFGVRLPVIQGCTFAAVGPMILIGKTGGLPSVYGAVIAAGALTLLVAPYFARLLRFFPPVVTGSIITLIGISLLPVAVRWAGGGDPSSPDFGAPAALGLAFTTFALVLLYKRVLTGFWQSVAVLLGLVSGTVISAALGMFDLAGVREGRFIAVTTPFAFGLPHFDPGAVASMALVMLVVMVESTGDFVALGELTGRPLTPEALARGLRADGLSTMLGGVLNAFPYTAYAQNVGLVALSRVRSRWVVAAAGVILVVLGLLPKLSALVAAIPAPVLGGAGLLMFGQVAASGLRTLSRVDFDSERGRMNGLIVAATLAVGLIPLGAPNFWRSLPPWLQVILQSGITAGSVTGILLHAMFARGSDGSKDAAHADPGSP</sequence>
<dbReference type="InterPro" id="IPR017588">
    <property type="entry name" value="UacT-like"/>
</dbReference>
<evidence type="ECO:0000256" key="4">
    <source>
        <dbReference type="ARBA" id="ARBA00022475"/>
    </source>
</evidence>
<keyword evidence="3" id="KW-0813">Transport</keyword>
<evidence type="ECO:0000256" key="7">
    <source>
        <dbReference type="ARBA" id="ARBA00023136"/>
    </source>
</evidence>
<dbReference type="OrthoDB" id="9805749at2"/>
<feature type="transmembrane region" description="Helical" evidence="8">
    <location>
        <begin position="191"/>
        <end position="215"/>
    </location>
</feature>
<dbReference type="InterPro" id="IPR006042">
    <property type="entry name" value="Xan_ur_permease"/>
</dbReference>
<dbReference type="Pfam" id="PF00860">
    <property type="entry name" value="Xan_ur_permease"/>
    <property type="match status" value="1"/>
</dbReference>
<evidence type="ECO:0000256" key="6">
    <source>
        <dbReference type="ARBA" id="ARBA00022989"/>
    </source>
</evidence>
<feature type="transmembrane region" description="Helical" evidence="8">
    <location>
        <begin position="52"/>
        <end position="73"/>
    </location>
</feature>
<feature type="transmembrane region" description="Helical" evidence="8">
    <location>
        <begin position="131"/>
        <end position="153"/>
    </location>
</feature>
<keyword evidence="6 8" id="KW-1133">Transmembrane helix</keyword>
<dbReference type="AlphaFoldDB" id="A0A4U1J328"/>
<dbReference type="PROSITE" id="PS01116">
    <property type="entry name" value="XANTH_URACIL_PERMASE"/>
    <property type="match status" value="1"/>
</dbReference>
<evidence type="ECO:0000256" key="8">
    <source>
        <dbReference type="SAM" id="Phobius"/>
    </source>
</evidence>
<accession>A0A4U1J328</accession>
<keyword evidence="10" id="KW-1185">Reference proteome</keyword>
<keyword evidence="5 8" id="KW-0812">Transmembrane</keyword>
<dbReference type="NCBIfam" id="TIGR03173">
    <property type="entry name" value="pbuX"/>
    <property type="match status" value="1"/>
</dbReference>
<evidence type="ECO:0000256" key="3">
    <source>
        <dbReference type="ARBA" id="ARBA00022448"/>
    </source>
</evidence>
<keyword evidence="4" id="KW-1003">Cell membrane</keyword>
<keyword evidence="7 8" id="KW-0472">Membrane</keyword>
<evidence type="ECO:0000256" key="5">
    <source>
        <dbReference type="ARBA" id="ARBA00022692"/>
    </source>
</evidence>
<gene>
    <name evidence="9" type="ORF">E8A74_31135</name>
</gene>
<comment type="caution">
    <text evidence="9">The sequence shown here is derived from an EMBL/GenBank/DDBJ whole genome shotgun (WGS) entry which is preliminary data.</text>
</comment>